<dbReference type="InterPro" id="IPR035897">
    <property type="entry name" value="Toll_tir_struct_dom_sf"/>
</dbReference>
<dbReference type="Gene3D" id="3.40.50.10140">
    <property type="entry name" value="Toll/interleukin-1 receptor homology (TIR) domain"/>
    <property type="match status" value="1"/>
</dbReference>
<evidence type="ECO:0000256" key="1">
    <source>
        <dbReference type="PROSITE-ProRule" id="PRU00432"/>
    </source>
</evidence>
<sequence>MKNIILSFHSSLQLKAIKISDYLSKNTLNIAEMTEVNPENLSIRCKLVKFADAFLVLTSPSYQKSVPCMELINYAKDVKKPIYALNIFDNYTPFGGLGAISAGSSLGLINIKEENVFYGLDKIILDLNKNEPSSSEMVQKESTKKIIQNPFEFNDELYPVINLKYLENSSNILVLFNSIKCQEILNIIQDELALRNISYVTEDSSTYETSVKAVRVVLVLMTEEYENSYNSKAIVEAARSFNKPIIPICTTTTWKPDDWLGLIIAGKLFYSIFNKEQAYTSKNYSTPMNELMKAILVANEPLLSQSEKEKVTIESLQLQIEQCKINLGKWPPSKHKPRDIIEKKPIYVKLSEPCSTKQYTFIHYEVMESSFVPPKQLFDKHGIPIKQSFDCMISYQWNFQELVRAVYCNLHMANISIWFDISGGMIGNLNDAMATAIQSSKVVIVFLSDSYQKSVNCKLEFCYAVALGKAFIFVLVDQNLKVVDWIEPYFNASPKFDIKDTNEMGILHNGVPRIFCLQHAIRELGNAQPDFDDYELTEEILDLKALLNDALDEIAEIKNLERFQKCTRCNKSYDDTCLTGCKKHSAYYLGGTIIEGRWVCCNQQSKEAFGCCNVDHISVNRKWILDPDYGVYYYDTDYLK</sequence>
<keyword evidence="3" id="KW-1185">Reference proteome</keyword>
<dbReference type="GeneID" id="100209544"/>
<accession>A0ABM4CF53</accession>
<name>A0ABM4CF53_HYDVU</name>
<dbReference type="PANTHER" id="PTHR46270:SF6">
    <property type="entry name" value="TIR DOMAIN-CONTAINING PROTEIN"/>
    <property type="match status" value="1"/>
</dbReference>
<proteinExistence type="predicted"/>
<dbReference type="SUPFAM" id="SSF52200">
    <property type="entry name" value="Toll/Interleukin receptor TIR domain"/>
    <property type="match status" value="1"/>
</dbReference>
<organism evidence="3 4">
    <name type="scientific">Hydra vulgaris</name>
    <name type="common">Hydra</name>
    <name type="synonym">Hydra attenuata</name>
    <dbReference type="NCBI Taxonomy" id="6087"/>
    <lineage>
        <taxon>Eukaryota</taxon>
        <taxon>Metazoa</taxon>
        <taxon>Cnidaria</taxon>
        <taxon>Hydrozoa</taxon>
        <taxon>Hydroidolina</taxon>
        <taxon>Anthoathecata</taxon>
        <taxon>Aplanulata</taxon>
        <taxon>Hydridae</taxon>
        <taxon>Hydra</taxon>
    </lineage>
</organism>
<keyword evidence="1" id="KW-0479">Metal-binding</keyword>
<dbReference type="Pfam" id="PF00779">
    <property type="entry name" value="BTK"/>
    <property type="match status" value="1"/>
</dbReference>
<evidence type="ECO:0000313" key="3">
    <source>
        <dbReference type="Proteomes" id="UP001652625"/>
    </source>
</evidence>
<dbReference type="Proteomes" id="UP001652625">
    <property type="component" value="Chromosome 08"/>
</dbReference>
<dbReference type="InterPro" id="IPR000157">
    <property type="entry name" value="TIR_dom"/>
</dbReference>
<evidence type="ECO:0000259" key="2">
    <source>
        <dbReference type="Pfam" id="PF13676"/>
    </source>
</evidence>
<keyword evidence="1" id="KW-0862">Zinc</keyword>
<dbReference type="RefSeq" id="XP_065660323.1">
    <property type="nucleotide sequence ID" value="XM_065804251.1"/>
</dbReference>
<dbReference type="PROSITE" id="PS51113">
    <property type="entry name" value="ZF_BTK"/>
    <property type="match status" value="1"/>
</dbReference>
<dbReference type="InterPro" id="IPR001562">
    <property type="entry name" value="Znf_Btk_motif"/>
</dbReference>
<evidence type="ECO:0000313" key="4">
    <source>
        <dbReference type="RefSeq" id="XP_065660323.1"/>
    </source>
</evidence>
<gene>
    <name evidence="4" type="primary">LOC100209544</name>
</gene>
<reference evidence="4" key="1">
    <citation type="submission" date="2025-08" db="UniProtKB">
        <authorList>
            <consortium name="RefSeq"/>
        </authorList>
    </citation>
    <scope>IDENTIFICATION</scope>
</reference>
<protein>
    <submittedName>
        <fullName evidence="4">Uncharacterized protein LOC100209544</fullName>
    </submittedName>
</protein>
<feature type="domain" description="TIR" evidence="2">
    <location>
        <begin position="392"/>
        <end position="481"/>
    </location>
</feature>
<keyword evidence="1" id="KW-0863">Zinc-finger</keyword>
<dbReference type="PANTHER" id="PTHR46270">
    <property type="entry name" value="ARMADILLO-TYPE FOLD-RELATED"/>
    <property type="match status" value="1"/>
</dbReference>
<dbReference type="Pfam" id="PF13676">
    <property type="entry name" value="TIR_2"/>
    <property type="match status" value="1"/>
</dbReference>